<dbReference type="GO" id="GO:0005524">
    <property type="term" value="F:ATP binding"/>
    <property type="evidence" value="ECO:0007669"/>
    <property type="project" value="UniProtKB-UniRule"/>
</dbReference>
<dbReference type="PROSITE" id="PS50011">
    <property type="entry name" value="PROTEIN_KINASE_DOM"/>
    <property type="match status" value="1"/>
</dbReference>
<evidence type="ECO:0000256" key="4">
    <source>
        <dbReference type="ARBA" id="ARBA00022679"/>
    </source>
</evidence>
<feature type="compositionally biased region" description="Basic residues" evidence="14">
    <location>
        <begin position="908"/>
        <end position="919"/>
    </location>
</feature>
<protein>
    <recommendedName>
        <fullName evidence="10">Mitogen-activated protein kinase kinase kinase 19</fullName>
        <ecNumber evidence="2">2.7.11.1</ecNumber>
    </recommendedName>
    <alternativeName>
        <fullName evidence="11">SPS1/STE20-related protein kinase YSK4</fullName>
    </alternativeName>
</protein>
<feature type="region of interest" description="Disordered" evidence="14">
    <location>
        <begin position="1"/>
        <end position="36"/>
    </location>
</feature>
<proteinExistence type="inferred from homology"/>
<feature type="compositionally biased region" description="Polar residues" evidence="14">
    <location>
        <begin position="1019"/>
        <end position="1033"/>
    </location>
</feature>
<evidence type="ECO:0000256" key="11">
    <source>
        <dbReference type="ARBA" id="ARBA00080573"/>
    </source>
</evidence>
<feature type="region of interest" description="Disordered" evidence="14">
    <location>
        <begin position="796"/>
        <end position="852"/>
    </location>
</feature>
<dbReference type="PANTHER" id="PTHR11584">
    <property type="entry name" value="SERINE/THREONINE PROTEIN KINASE"/>
    <property type="match status" value="1"/>
</dbReference>
<dbReference type="PROSITE" id="PS50088">
    <property type="entry name" value="ANK_REPEAT"/>
    <property type="match status" value="1"/>
</dbReference>
<dbReference type="EC" id="2.7.11.1" evidence="2"/>
<dbReference type="EMBL" id="OY660881">
    <property type="protein sequence ID" value="CAJ1078822.1"/>
    <property type="molecule type" value="Genomic_DNA"/>
</dbReference>
<name>A0AAV1GYT9_XYRNO</name>
<keyword evidence="5 13" id="KW-0547">Nucleotide-binding</keyword>
<dbReference type="PROSITE" id="PS00107">
    <property type="entry name" value="PROTEIN_KINASE_ATP"/>
    <property type="match status" value="1"/>
</dbReference>
<feature type="compositionally biased region" description="Low complexity" evidence="14">
    <location>
        <begin position="491"/>
        <end position="501"/>
    </location>
</feature>
<keyword evidence="17" id="KW-1185">Reference proteome</keyword>
<dbReference type="SUPFAM" id="SSF56112">
    <property type="entry name" value="Protein kinase-like (PK-like)"/>
    <property type="match status" value="1"/>
</dbReference>
<dbReference type="FunFam" id="1.10.510.10:FF:000331">
    <property type="entry name" value="Mitogen-activated protein kinase kinase kinase 19"/>
    <property type="match status" value="1"/>
</dbReference>
<evidence type="ECO:0000256" key="14">
    <source>
        <dbReference type="SAM" id="MobiDB-lite"/>
    </source>
</evidence>
<dbReference type="Proteomes" id="UP001178508">
    <property type="component" value="Chromosome 18"/>
</dbReference>
<feature type="repeat" description="ANK" evidence="12">
    <location>
        <begin position="34"/>
        <end position="66"/>
    </location>
</feature>
<evidence type="ECO:0000313" key="16">
    <source>
        <dbReference type="EMBL" id="CAJ1078822.1"/>
    </source>
</evidence>
<evidence type="ECO:0000256" key="9">
    <source>
        <dbReference type="ARBA" id="ARBA00048679"/>
    </source>
</evidence>
<sequence>MEKTRHLDEEEFNNEGFGHEVELEDSDPEDEEVHGSTPLITACRKSRTEVIQKLMKSEVDVTLCDPRQQTALHVGPPELQGKVLGWMSRPHLPPQAQLLQAAWQGDLHSLQSLLVQTDKVDVNVPNRDGATAVMLAVRDIDLFEGMALTLPWEHKPVQVVEKLLGLSADLRVRDHGGCSALNYATSINSPLKDEIIHMMAEALSRSDAATDNYPCRDLDSEFEDSDIDLDLESIYSQRSAAATPTQTPTNQDGSTLHIHTEEVPDSPGCPPPSDHHKSLSQDKGIPLCFENAMETLSDIRQAYQDAGRGSRGGVSLPSLGLNSRRWTLDPDHSSGLQSTRTSCLPVPPRHRQRTRSVAAASSSSPGRTFVAEPSELSQSAPSIMEPLLSSNTMMQARAHIQSRLGAQDTATEQKQFPQRPLPTPHPRTPRLLAPLDSRLRDIIPLPGLKHPIPLKPISRSPLCSRARLKRGGLSRGSSRLGPLTTKGGSEDSGSSSSQSSMDLEDEDEGVSGGVHLKFVGDLLLQTSNNVSSSVTDSVSNTTGCSKVPPRTRHFSQIHRSAHDLNEEPFNHSDDPFRTVTYTTYHCEDKVNQISDTKDHVDSNTFTKQQGNTLNLTQVTISNEMPITSKPQEERTSAGYTPDPQTEVSNRTSVNKDQSGVEKSSRNDQTKWTEKTFKDCFYEKTLRDDPDQKLDLMTADNRNVDTSGDTKLSKVLKSVQNKERKATKNCEAEAEIQTNPESFSRPPNKDRISSNRIKIKENLKTLSTQVEVKTRKSHELKINGESVTKVKSKLKCVKGTATSSPRKKVTDPAHSRRATPDRSNINKDQQHLPKTEPKSARQLKRPSLEGSSRSRSVLDFITYKDMFQQIQSGDKGPAIYEMFAGPIYENLRVSSSCEKVKDRQVRSAPPRKTHKVKQRPMKQPQSKQRRSLADSTEDSPKSKAKLSTPRAKPQVTSAPRRGTEKIKQILDGHSDTELHALTEAGSCPNSSEETAGDQMLPTIEEDLSRYESEILKSDNKTLTGPATLSHSGYSYPQEKDGNSSTGCQNLLMSESSQSPQHPKINTWTSSSSNNHTIMSPVYQRFLDGVGDGPLTDDLLQCLAEELISLDERDVSTGPDPSEKEYDGESNLLMVNKTENVDLLGSGLIVDDNISWTKGEVLGRGAYGTVYCGLTSRGELIAVKQVSLDASDPDAAKREYNRLQGEVDLLKTLRHNNIVGFLGTSLHQHVVSIFMEYIPGGSIASILHRFGPLPERVLALYTHQILEGVTFLHLNRVIHRDLKGNNVMLMPTGVIKLIDFGCARRLSCLNHTASNSGDLLKSVHGTPYWMAPEVINETGYGRKSDVWSVGCTVFEMATGKPPLAHMDKMAALFYIGAQRGKMPSLPDGFSQSAKDFVKICLTSNQRQRPSAEKLLTHPFIPQNETGANSWETQRRNRCGHLEGLCG</sequence>
<feature type="region of interest" description="Disordered" evidence="14">
    <location>
        <begin position="304"/>
        <end position="378"/>
    </location>
</feature>
<dbReference type="PROSITE" id="PS00108">
    <property type="entry name" value="PROTEIN_KINASE_ST"/>
    <property type="match status" value="1"/>
</dbReference>
<feature type="region of interest" description="Disordered" evidence="14">
    <location>
        <begin position="468"/>
        <end position="509"/>
    </location>
</feature>
<feature type="compositionally biased region" description="Low complexity" evidence="14">
    <location>
        <begin position="240"/>
        <end position="249"/>
    </location>
</feature>
<evidence type="ECO:0000256" key="3">
    <source>
        <dbReference type="ARBA" id="ARBA00022527"/>
    </source>
</evidence>
<keyword evidence="6 16" id="KW-0418">Kinase</keyword>
<dbReference type="InterPro" id="IPR000719">
    <property type="entry name" value="Prot_kinase_dom"/>
</dbReference>
<feature type="region of interest" description="Disordered" evidence="14">
    <location>
        <begin position="403"/>
        <end position="428"/>
    </location>
</feature>
<dbReference type="Pfam" id="PF00069">
    <property type="entry name" value="Pkinase"/>
    <property type="match status" value="1"/>
</dbReference>
<comment type="catalytic activity">
    <reaction evidence="9">
        <text>L-seryl-[protein] + ATP = O-phospho-L-seryl-[protein] + ADP + H(+)</text>
        <dbReference type="Rhea" id="RHEA:17989"/>
        <dbReference type="Rhea" id="RHEA-COMP:9863"/>
        <dbReference type="Rhea" id="RHEA-COMP:11604"/>
        <dbReference type="ChEBI" id="CHEBI:15378"/>
        <dbReference type="ChEBI" id="CHEBI:29999"/>
        <dbReference type="ChEBI" id="CHEBI:30616"/>
        <dbReference type="ChEBI" id="CHEBI:83421"/>
        <dbReference type="ChEBI" id="CHEBI:456216"/>
        <dbReference type="EC" id="2.7.11.1"/>
    </reaction>
</comment>
<dbReference type="Gene3D" id="1.10.510.10">
    <property type="entry name" value="Transferase(Phosphotransferase) domain 1"/>
    <property type="match status" value="1"/>
</dbReference>
<feature type="compositionally biased region" description="Basic and acidic residues" evidence="14">
    <location>
        <begin position="807"/>
        <end position="838"/>
    </location>
</feature>
<keyword evidence="4" id="KW-0808">Transferase</keyword>
<dbReference type="PANTHER" id="PTHR11584:SF369">
    <property type="entry name" value="MITOGEN-ACTIVATED PROTEIN KINASE KINASE KINASE 19-RELATED"/>
    <property type="match status" value="1"/>
</dbReference>
<feature type="region of interest" description="Disordered" evidence="14">
    <location>
        <begin position="725"/>
        <end position="753"/>
    </location>
</feature>
<evidence type="ECO:0000256" key="12">
    <source>
        <dbReference type="PROSITE-ProRule" id="PRU00023"/>
    </source>
</evidence>
<dbReference type="InterPro" id="IPR017441">
    <property type="entry name" value="Protein_kinase_ATP_BS"/>
</dbReference>
<feature type="region of interest" description="Disordered" evidence="14">
    <location>
        <begin position="623"/>
        <end position="668"/>
    </location>
</feature>
<evidence type="ECO:0000256" key="6">
    <source>
        <dbReference type="ARBA" id="ARBA00022777"/>
    </source>
</evidence>
<feature type="domain" description="Protein kinase" evidence="15">
    <location>
        <begin position="1154"/>
        <end position="1418"/>
    </location>
</feature>
<dbReference type="SUPFAM" id="SSF48403">
    <property type="entry name" value="Ankyrin repeat"/>
    <property type="match status" value="1"/>
</dbReference>
<dbReference type="InterPro" id="IPR011009">
    <property type="entry name" value="Kinase-like_dom_sf"/>
</dbReference>
<feature type="region of interest" description="Disordered" evidence="14">
    <location>
        <begin position="239"/>
        <end position="281"/>
    </location>
</feature>
<accession>A0AAV1GYT9</accession>
<keyword evidence="12" id="KW-0040">ANK repeat</keyword>
<comment type="similarity">
    <text evidence="1">Belongs to the protein kinase superfamily. STE Ser/Thr protein kinase family. STE20 subfamily.</text>
</comment>
<dbReference type="InterPro" id="IPR036770">
    <property type="entry name" value="Ankyrin_rpt-contain_sf"/>
</dbReference>
<feature type="compositionally biased region" description="Acidic residues" evidence="14">
    <location>
        <begin position="22"/>
        <end position="32"/>
    </location>
</feature>
<reference evidence="16" key="1">
    <citation type="submission" date="2023-08" db="EMBL/GenBank/DDBJ databases">
        <authorList>
            <person name="Alioto T."/>
            <person name="Alioto T."/>
            <person name="Gomez Garrido J."/>
        </authorList>
    </citation>
    <scope>NUCLEOTIDE SEQUENCE</scope>
</reference>
<comment type="catalytic activity">
    <reaction evidence="8">
        <text>L-threonyl-[protein] + ATP = O-phospho-L-threonyl-[protein] + ADP + H(+)</text>
        <dbReference type="Rhea" id="RHEA:46608"/>
        <dbReference type="Rhea" id="RHEA-COMP:11060"/>
        <dbReference type="Rhea" id="RHEA-COMP:11605"/>
        <dbReference type="ChEBI" id="CHEBI:15378"/>
        <dbReference type="ChEBI" id="CHEBI:30013"/>
        <dbReference type="ChEBI" id="CHEBI:30616"/>
        <dbReference type="ChEBI" id="CHEBI:61977"/>
        <dbReference type="ChEBI" id="CHEBI:456216"/>
        <dbReference type="EC" id="2.7.11.1"/>
    </reaction>
</comment>
<dbReference type="GO" id="GO:0004674">
    <property type="term" value="F:protein serine/threonine kinase activity"/>
    <property type="evidence" value="ECO:0007669"/>
    <property type="project" value="UniProtKB-KW"/>
</dbReference>
<keyword evidence="7 13" id="KW-0067">ATP-binding</keyword>
<evidence type="ECO:0000256" key="10">
    <source>
        <dbReference type="ARBA" id="ARBA00069016"/>
    </source>
</evidence>
<feature type="compositionally biased region" description="Polar residues" evidence="14">
    <location>
        <begin position="642"/>
        <end position="657"/>
    </location>
</feature>
<dbReference type="SMART" id="SM00220">
    <property type="entry name" value="S_TKc"/>
    <property type="match status" value="1"/>
</dbReference>
<feature type="binding site" evidence="13">
    <location>
        <position position="1182"/>
    </location>
    <ligand>
        <name>ATP</name>
        <dbReference type="ChEBI" id="CHEBI:30616"/>
    </ligand>
</feature>
<feature type="compositionally biased region" description="Basic and acidic residues" evidence="14">
    <location>
        <begin position="658"/>
        <end position="668"/>
    </location>
</feature>
<organism evidence="16 17">
    <name type="scientific">Xyrichtys novacula</name>
    <name type="common">Pearly razorfish</name>
    <name type="synonym">Hemipteronotus novacula</name>
    <dbReference type="NCBI Taxonomy" id="13765"/>
    <lineage>
        <taxon>Eukaryota</taxon>
        <taxon>Metazoa</taxon>
        <taxon>Chordata</taxon>
        <taxon>Craniata</taxon>
        <taxon>Vertebrata</taxon>
        <taxon>Euteleostomi</taxon>
        <taxon>Actinopterygii</taxon>
        <taxon>Neopterygii</taxon>
        <taxon>Teleostei</taxon>
        <taxon>Neoteleostei</taxon>
        <taxon>Acanthomorphata</taxon>
        <taxon>Eupercaria</taxon>
        <taxon>Labriformes</taxon>
        <taxon>Labridae</taxon>
        <taxon>Xyrichtys</taxon>
    </lineage>
</organism>
<feature type="region of interest" description="Disordered" evidence="14">
    <location>
        <begin position="1017"/>
        <end position="1071"/>
    </location>
</feature>
<evidence type="ECO:0000259" key="15">
    <source>
        <dbReference type="PROSITE" id="PS50011"/>
    </source>
</evidence>
<feature type="compositionally biased region" description="Polar residues" evidence="14">
    <location>
        <begin position="1041"/>
        <end position="1059"/>
    </location>
</feature>
<feature type="region of interest" description="Disordered" evidence="14">
    <location>
        <begin position="897"/>
        <end position="963"/>
    </location>
</feature>
<keyword evidence="3" id="KW-0723">Serine/threonine-protein kinase</keyword>
<evidence type="ECO:0000256" key="1">
    <source>
        <dbReference type="ARBA" id="ARBA00008874"/>
    </source>
</evidence>
<dbReference type="GO" id="GO:0035556">
    <property type="term" value="P:intracellular signal transduction"/>
    <property type="evidence" value="ECO:0007669"/>
    <property type="project" value="UniProtKB-ARBA"/>
</dbReference>
<evidence type="ECO:0000256" key="8">
    <source>
        <dbReference type="ARBA" id="ARBA00047899"/>
    </source>
</evidence>
<dbReference type="Gene3D" id="1.25.40.20">
    <property type="entry name" value="Ankyrin repeat-containing domain"/>
    <property type="match status" value="2"/>
</dbReference>
<dbReference type="InterPro" id="IPR008271">
    <property type="entry name" value="Ser/Thr_kinase_AS"/>
</dbReference>
<evidence type="ECO:0000313" key="17">
    <source>
        <dbReference type="Proteomes" id="UP001178508"/>
    </source>
</evidence>
<dbReference type="InterPro" id="IPR002110">
    <property type="entry name" value="Ankyrin_rpt"/>
</dbReference>
<evidence type="ECO:0000256" key="2">
    <source>
        <dbReference type="ARBA" id="ARBA00012513"/>
    </source>
</evidence>
<gene>
    <name evidence="16" type="ORF">XNOV1_A016912</name>
</gene>
<evidence type="ECO:0000256" key="7">
    <source>
        <dbReference type="ARBA" id="ARBA00022840"/>
    </source>
</evidence>
<evidence type="ECO:0000256" key="5">
    <source>
        <dbReference type="ARBA" id="ARBA00022741"/>
    </source>
</evidence>
<evidence type="ECO:0000256" key="13">
    <source>
        <dbReference type="PROSITE-ProRule" id="PRU10141"/>
    </source>
</evidence>